<dbReference type="RefSeq" id="WP_260073324.1">
    <property type="nucleotide sequence ID" value="NZ_JALXMO010000023.1"/>
</dbReference>
<name>A0ABT2HRT5_9MICC</name>
<evidence type="ECO:0000313" key="2">
    <source>
        <dbReference type="Proteomes" id="UP001205046"/>
    </source>
</evidence>
<comment type="caution">
    <text evidence="1">The sequence shown here is derived from an EMBL/GenBank/DDBJ whole genome shotgun (WGS) entry which is preliminary data.</text>
</comment>
<accession>A0ABT2HRT5</accession>
<dbReference type="InterPro" id="IPR005502">
    <property type="entry name" value="Ribosyl_crysJ1"/>
</dbReference>
<reference evidence="1 2" key="1">
    <citation type="submission" date="2022-04" db="EMBL/GenBank/DDBJ databases">
        <title>Human microbiome associated bacterial genomes.</title>
        <authorList>
            <person name="Sandstrom S."/>
            <person name="Salamzade R."/>
            <person name="Kalan L.R."/>
        </authorList>
    </citation>
    <scope>NUCLEOTIDE SEQUENCE [LARGE SCALE GENOMIC DNA]</scope>
    <source>
        <strain evidence="2">p3-SID767</strain>
    </source>
</reference>
<sequence>MNDALVISRLRPVLLAGLPRSSPGTAVPIHGETLHQLCLTEGLLELLDFTRHGSAADPLACMWLASLRWYKLLHGSFPLNAPQPPQQPVDHGLTVLKDAGALHILPGTADASLRGLASGDMAYPSSPAQPQETADAVLIRILPIGLVPYIEDQMRRSWAEQAVALTHGHPDVVETAQQLVTAVHRLAAGEPFDTADLLDRMSSPTAEIIAAQLSAAKTGQLPDPEADLPVSDLLSVVVEDLAGRWETVTAPR</sequence>
<keyword evidence="2" id="KW-1185">Reference proteome</keyword>
<organism evidence="1 2">
    <name type="scientific">Nesterenkonia massiliensis</name>
    <dbReference type="NCBI Taxonomy" id="1232429"/>
    <lineage>
        <taxon>Bacteria</taxon>
        <taxon>Bacillati</taxon>
        <taxon>Actinomycetota</taxon>
        <taxon>Actinomycetes</taxon>
        <taxon>Micrococcales</taxon>
        <taxon>Micrococcaceae</taxon>
        <taxon>Nesterenkonia</taxon>
    </lineage>
</organism>
<dbReference type="InterPro" id="IPR036705">
    <property type="entry name" value="Ribosyl_crysJ1_sf"/>
</dbReference>
<dbReference type="Gene3D" id="1.10.4080.10">
    <property type="entry name" value="ADP-ribosylation/Crystallin J1"/>
    <property type="match status" value="1"/>
</dbReference>
<dbReference type="Proteomes" id="UP001205046">
    <property type="component" value="Unassembled WGS sequence"/>
</dbReference>
<proteinExistence type="predicted"/>
<dbReference type="EMBL" id="JALXMO010000023">
    <property type="protein sequence ID" value="MCT1607393.1"/>
    <property type="molecule type" value="Genomic_DNA"/>
</dbReference>
<dbReference type="Pfam" id="PF03747">
    <property type="entry name" value="ADP_ribosyl_GH"/>
    <property type="match status" value="1"/>
</dbReference>
<protein>
    <submittedName>
        <fullName evidence="1">ADP-ribosylglycohydrolase family protein</fullName>
    </submittedName>
</protein>
<evidence type="ECO:0000313" key="1">
    <source>
        <dbReference type="EMBL" id="MCT1607393.1"/>
    </source>
</evidence>
<dbReference type="SUPFAM" id="SSF101478">
    <property type="entry name" value="ADP-ribosylglycohydrolase"/>
    <property type="match status" value="1"/>
</dbReference>
<gene>
    <name evidence="1" type="ORF">M3B43_08640</name>
</gene>